<evidence type="ECO:0000313" key="2">
    <source>
        <dbReference type="EMBL" id="SVB75887.1"/>
    </source>
</evidence>
<dbReference type="Pfam" id="PF01050">
    <property type="entry name" value="MannoseP_isomer"/>
    <property type="match status" value="1"/>
</dbReference>
<dbReference type="AlphaFoldDB" id="A0A382GMM7"/>
<name>A0A382GMM7_9ZZZZ</name>
<dbReference type="SUPFAM" id="SSF51182">
    <property type="entry name" value="RmlC-like cupins"/>
    <property type="match status" value="1"/>
</dbReference>
<reference evidence="2" key="1">
    <citation type="submission" date="2018-05" db="EMBL/GenBank/DDBJ databases">
        <authorList>
            <person name="Lanie J.A."/>
            <person name="Ng W.-L."/>
            <person name="Kazmierczak K.M."/>
            <person name="Andrzejewski T.M."/>
            <person name="Davidsen T.M."/>
            <person name="Wayne K.J."/>
            <person name="Tettelin H."/>
            <person name="Glass J.I."/>
            <person name="Rusch D."/>
            <person name="Podicherti R."/>
            <person name="Tsui H.-C.T."/>
            <person name="Winkler M.E."/>
        </authorList>
    </citation>
    <scope>NUCLEOTIDE SEQUENCE</scope>
</reference>
<sequence>MTTKNKTCDLRGDKDTVKSIRPWGDIHMVVRNQCCSVDLTHVRPGERASLHSHKVRAELFHFLDDGAYLEVDGVVSRPTAHEEQIMYPGMKHRFWAEEKEFRMLVVSFGEWTIEDQERHEDDYGRKGQKLEL</sequence>
<protein>
    <recommendedName>
        <fullName evidence="1">Mannose-6-phosphate isomerase type II C-terminal domain-containing protein</fullName>
    </recommendedName>
</protein>
<dbReference type="EMBL" id="UINC01056172">
    <property type="protein sequence ID" value="SVB75887.1"/>
    <property type="molecule type" value="Genomic_DNA"/>
</dbReference>
<feature type="domain" description="Mannose-6-phosphate isomerase type II C-terminal" evidence="1">
    <location>
        <begin position="18"/>
        <end position="116"/>
    </location>
</feature>
<proteinExistence type="predicted"/>
<dbReference type="InterPro" id="IPR011051">
    <property type="entry name" value="RmlC_Cupin_sf"/>
</dbReference>
<dbReference type="GO" id="GO:0016779">
    <property type="term" value="F:nucleotidyltransferase activity"/>
    <property type="evidence" value="ECO:0007669"/>
    <property type="project" value="InterPro"/>
</dbReference>
<dbReference type="InterPro" id="IPR014710">
    <property type="entry name" value="RmlC-like_jellyroll"/>
</dbReference>
<dbReference type="GO" id="GO:0005976">
    <property type="term" value="P:polysaccharide metabolic process"/>
    <property type="evidence" value="ECO:0007669"/>
    <property type="project" value="InterPro"/>
</dbReference>
<organism evidence="2">
    <name type="scientific">marine metagenome</name>
    <dbReference type="NCBI Taxonomy" id="408172"/>
    <lineage>
        <taxon>unclassified sequences</taxon>
        <taxon>metagenomes</taxon>
        <taxon>ecological metagenomes</taxon>
    </lineage>
</organism>
<accession>A0A382GMM7</accession>
<gene>
    <name evidence="2" type="ORF">METZ01_LOCUS228741</name>
</gene>
<evidence type="ECO:0000259" key="1">
    <source>
        <dbReference type="Pfam" id="PF01050"/>
    </source>
</evidence>
<dbReference type="InterPro" id="IPR001538">
    <property type="entry name" value="Man6P_isomerase-2_C"/>
</dbReference>
<dbReference type="Gene3D" id="2.60.120.10">
    <property type="entry name" value="Jelly Rolls"/>
    <property type="match status" value="1"/>
</dbReference>